<evidence type="ECO:0000259" key="15">
    <source>
        <dbReference type="PROSITE" id="PS50011"/>
    </source>
</evidence>
<dbReference type="FunFam" id="3.30.200.20:FF:000192">
    <property type="entry name" value="Serine/threonine-protein kinase cot-1"/>
    <property type="match status" value="1"/>
</dbReference>
<dbReference type="AlphaFoldDB" id="S9VWE2"/>
<evidence type="ECO:0000256" key="5">
    <source>
        <dbReference type="ARBA" id="ARBA00022527"/>
    </source>
</evidence>
<dbReference type="SMART" id="SM00220">
    <property type="entry name" value="S_TKc"/>
    <property type="match status" value="1"/>
</dbReference>
<keyword evidence="9 16" id="KW-0418">Kinase</keyword>
<keyword evidence="17" id="KW-1185">Reference proteome</keyword>
<proteinExistence type="inferred from homology"/>
<evidence type="ECO:0000256" key="8">
    <source>
        <dbReference type="ARBA" id="ARBA00022741"/>
    </source>
</evidence>
<keyword evidence="7" id="KW-0808">Transferase</keyword>
<evidence type="ECO:0000256" key="7">
    <source>
        <dbReference type="ARBA" id="ARBA00022679"/>
    </source>
</evidence>
<dbReference type="EMBL" id="ATMH01005483">
    <property type="protein sequence ID" value="EPY27855.1"/>
    <property type="molecule type" value="Genomic_DNA"/>
</dbReference>
<evidence type="ECO:0000256" key="3">
    <source>
        <dbReference type="ARBA" id="ARBA00012513"/>
    </source>
</evidence>
<dbReference type="PROSITE" id="PS00107">
    <property type="entry name" value="PROTEIN_KINASE_ATP"/>
    <property type="match status" value="1"/>
</dbReference>
<feature type="binding site" evidence="13">
    <location>
        <position position="92"/>
    </location>
    <ligand>
        <name>ATP</name>
        <dbReference type="ChEBI" id="CHEBI:30616"/>
    </ligand>
</feature>
<dbReference type="InterPro" id="IPR050236">
    <property type="entry name" value="Ser_Thr_kinase_AGC"/>
</dbReference>
<dbReference type="FunFam" id="1.10.510.10:FF:000057">
    <property type="entry name" value="Non-specific serine/threonine protein kinase"/>
    <property type="match status" value="1"/>
</dbReference>
<dbReference type="InterPro" id="IPR017441">
    <property type="entry name" value="Protein_kinase_ATP_BS"/>
</dbReference>
<dbReference type="Gene3D" id="3.30.200.20">
    <property type="entry name" value="Phosphorylase Kinase, domain 1"/>
    <property type="match status" value="2"/>
</dbReference>
<evidence type="ECO:0000256" key="13">
    <source>
        <dbReference type="PROSITE-ProRule" id="PRU10141"/>
    </source>
</evidence>
<dbReference type="PANTHER" id="PTHR24356">
    <property type="entry name" value="SERINE/THREONINE-PROTEIN KINASE"/>
    <property type="match status" value="1"/>
</dbReference>
<keyword evidence="8 13" id="KW-0547">Nucleotide-binding</keyword>
<evidence type="ECO:0000256" key="10">
    <source>
        <dbReference type="ARBA" id="ARBA00022840"/>
    </source>
</evidence>
<reference evidence="16 17" key="1">
    <citation type="journal article" date="2013" name="PLoS ONE">
        <title>Predicting the Proteins of Angomonas deanei, Strigomonas culicis and Their Respective Endosymbionts Reveals New Aspects of the Trypanosomatidae Family.</title>
        <authorList>
            <person name="Motta M.C."/>
            <person name="Martins A.C."/>
            <person name="de Souza S.S."/>
            <person name="Catta-Preta C.M."/>
            <person name="Silva R."/>
            <person name="Klein C.C."/>
            <person name="de Almeida L.G."/>
            <person name="de Lima Cunha O."/>
            <person name="Ciapina L.P."/>
            <person name="Brocchi M."/>
            <person name="Colabardini A.C."/>
            <person name="de Araujo Lima B."/>
            <person name="Machado C.R."/>
            <person name="de Almeida Soares C.M."/>
            <person name="Probst C.M."/>
            <person name="de Menezes C.B."/>
            <person name="Thompson C.E."/>
            <person name="Bartholomeu D.C."/>
            <person name="Gradia D.F."/>
            <person name="Pavoni D.P."/>
            <person name="Grisard E.C."/>
            <person name="Fantinatti-Garboggini F."/>
            <person name="Marchini F.K."/>
            <person name="Rodrigues-Luiz G.F."/>
            <person name="Wagner G."/>
            <person name="Goldman G.H."/>
            <person name="Fietto J.L."/>
            <person name="Elias M.C."/>
            <person name="Goldman M.H."/>
            <person name="Sagot M.F."/>
            <person name="Pereira M."/>
            <person name="Stoco P.H."/>
            <person name="de Mendonca-Neto R.P."/>
            <person name="Teixeira S.M."/>
            <person name="Maciel T.E."/>
            <person name="de Oliveira Mendes T.A."/>
            <person name="Urmenyi T.P."/>
            <person name="de Souza W."/>
            <person name="Schenkman S."/>
            <person name="de Vasconcelos A.T."/>
        </authorList>
    </citation>
    <scope>NUCLEOTIDE SEQUENCE [LARGE SCALE GENOMIC DNA]</scope>
</reference>
<dbReference type="InterPro" id="IPR008271">
    <property type="entry name" value="Ser/Thr_kinase_AS"/>
</dbReference>
<dbReference type="InterPro" id="IPR000719">
    <property type="entry name" value="Prot_kinase_dom"/>
</dbReference>
<comment type="similarity">
    <text evidence="2">Belongs to the protein kinase superfamily. AGC Ser/Thr protein kinase family.</text>
</comment>
<evidence type="ECO:0000256" key="4">
    <source>
        <dbReference type="ARBA" id="ARBA00022490"/>
    </source>
</evidence>
<keyword evidence="6" id="KW-0597">Phosphoprotein</keyword>
<name>S9VWE2_9TRYP</name>
<dbReference type="GO" id="GO:0005524">
    <property type="term" value="F:ATP binding"/>
    <property type="evidence" value="ECO:0007669"/>
    <property type="project" value="UniProtKB-UniRule"/>
</dbReference>
<keyword evidence="4" id="KW-0963">Cytoplasm</keyword>
<evidence type="ECO:0000256" key="6">
    <source>
        <dbReference type="ARBA" id="ARBA00022553"/>
    </source>
</evidence>
<evidence type="ECO:0000256" key="14">
    <source>
        <dbReference type="RuleBase" id="RU000304"/>
    </source>
</evidence>
<evidence type="ECO:0000256" key="12">
    <source>
        <dbReference type="ARBA" id="ARBA00048679"/>
    </source>
</evidence>
<dbReference type="PROSITE" id="PS50011">
    <property type="entry name" value="PROTEIN_KINASE_DOM"/>
    <property type="match status" value="1"/>
</dbReference>
<evidence type="ECO:0000313" key="17">
    <source>
        <dbReference type="Proteomes" id="UP000015354"/>
    </source>
</evidence>
<dbReference type="GO" id="GO:0071944">
    <property type="term" value="C:cell periphery"/>
    <property type="evidence" value="ECO:0007669"/>
    <property type="project" value="UniProtKB-ARBA"/>
</dbReference>
<dbReference type="Pfam" id="PF00069">
    <property type="entry name" value="Pkinase"/>
    <property type="match status" value="2"/>
</dbReference>
<gene>
    <name evidence="16" type="ORF">STCU_05483</name>
</gene>
<comment type="subcellular location">
    <subcellularLocation>
        <location evidence="1">Cytoplasm</location>
    </subcellularLocation>
</comment>
<dbReference type="EC" id="2.7.11.1" evidence="3"/>
<dbReference type="GO" id="GO:0004674">
    <property type="term" value="F:protein serine/threonine kinase activity"/>
    <property type="evidence" value="ECO:0007669"/>
    <property type="project" value="UniProtKB-KW"/>
</dbReference>
<accession>S9VWE2</accession>
<dbReference type="Proteomes" id="UP000015354">
    <property type="component" value="Unassembled WGS sequence"/>
</dbReference>
<dbReference type="PROSITE" id="PS00108">
    <property type="entry name" value="PROTEIN_KINASE_ST"/>
    <property type="match status" value="1"/>
</dbReference>
<evidence type="ECO:0000256" key="2">
    <source>
        <dbReference type="ARBA" id="ARBA00009903"/>
    </source>
</evidence>
<dbReference type="OrthoDB" id="3638488at2759"/>
<keyword evidence="5 14" id="KW-0723">Serine/threonine-protein kinase</keyword>
<dbReference type="SUPFAM" id="SSF56112">
    <property type="entry name" value="Protein kinase-like (PK-like)"/>
    <property type="match status" value="1"/>
</dbReference>
<sequence>MKGKDKKPLAEDSSISDVSHHKAAASKAFLENHYRDLLRETRSGGARSVGPREREMTAADFHLLVCVGKGAFGEVYVCQKNGDSTNQLYALKRLRKTDMIKKKQVTHVRSEKDVLSEAAASNPWVVRLYASFQDQQYLYMVMEYMPAGDMISWLCDKGVFDVESTRFYIAELCVAVHSVHAMYFVHRDIKPDNILFGVDGHIKLSDFGLSKRFAHVHDELLDFEEPERANSGEVQFESEVLNKVMESCATPGASAAMPISPATLGSGDIRHPRDRFFFDSIVGSPGYIAPEILLRQRYGVNCDWWSVGVIMYEMLYGIPPFYSEDPRSTCNKIVQWRDHLHFHSGRGIPDEAVDFMKRLLCDHKDRMDFDEIQAHPFFAPLDLDHLREMRAAYQPVLSSALDTRYFPQINNLGGEADDKSVREVDPRGVLFADFRFKYKGQTTPAASNQK</sequence>
<dbReference type="GO" id="GO:0035556">
    <property type="term" value="P:intracellular signal transduction"/>
    <property type="evidence" value="ECO:0007669"/>
    <property type="project" value="TreeGrafter"/>
</dbReference>
<evidence type="ECO:0000256" key="9">
    <source>
        <dbReference type="ARBA" id="ARBA00022777"/>
    </source>
</evidence>
<evidence type="ECO:0000313" key="16">
    <source>
        <dbReference type="EMBL" id="EPY27855.1"/>
    </source>
</evidence>
<evidence type="ECO:0000256" key="11">
    <source>
        <dbReference type="ARBA" id="ARBA00047899"/>
    </source>
</evidence>
<comment type="catalytic activity">
    <reaction evidence="12">
        <text>L-seryl-[protein] + ATP = O-phospho-L-seryl-[protein] + ADP + H(+)</text>
        <dbReference type="Rhea" id="RHEA:17989"/>
        <dbReference type="Rhea" id="RHEA-COMP:9863"/>
        <dbReference type="Rhea" id="RHEA-COMP:11604"/>
        <dbReference type="ChEBI" id="CHEBI:15378"/>
        <dbReference type="ChEBI" id="CHEBI:29999"/>
        <dbReference type="ChEBI" id="CHEBI:30616"/>
        <dbReference type="ChEBI" id="CHEBI:83421"/>
        <dbReference type="ChEBI" id="CHEBI:456216"/>
        <dbReference type="EC" id="2.7.11.1"/>
    </reaction>
</comment>
<evidence type="ECO:0000256" key="1">
    <source>
        <dbReference type="ARBA" id="ARBA00004496"/>
    </source>
</evidence>
<comment type="catalytic activity">
    <reaction evidence="11">
        <text>L-threonyl-[protein] + ATP = O-phospho-L-threonyl-[protein] + ADP + H(+)</text>
        <dbReference type="Rhea" id="RHEA:46608"/>
        <dbReference type="Rhea" id="RHEA-COMP:11060"/>
        <dbReference type="Rhea" id="RHEA-COMP:11605"/>
        <dbReference type="ChEBI" id="CHEBI:15378"/>
        <dbReference type="ChEBI" id="CHEBI:30013"/>
        <dbReference type="ChEBI" id="CHEBI:30616"/>
        <dbReference type="ChEBI" id="CHEBI:61977"/>
        <dbReference type="ChEBI" id="CHEBI:456216"/>
        <dbReference type="EC" id="2.7.11.1"/>
    </reaction>
</comment>
<feature type="domain" description="Protein kinase" evidence="15">
    <location>
        <begin position="61"/>
        <end position="378"/>
    </location>
</feature>
<dbReference type="FunFam" id="1.10.510.10:FF:000086">
    <property type="entry name" value="Non-specific serine/threonine protein kinase"/>
    <property type="match status" value="1"/>
</dbReference>
<protein>
    <recommendedName>
        <fullName evidence="3">non-specific serine/threonine protein kinase</fullName>
        <ecNumber evidence="3">2.7.11.1</ecNumber>
    </recommendedName>
</protein>
<organism evidence="16 17">
    <name type="scientific">Strigomonas culicis</name>
    <dbReference type="NCBI Taxonomy" id="28005"/>
    <lineage>
        <taxon>Eukaryota</taxon>
        <taxon>Discoba</taxon>
        <taxon>Euglenozoa</taxon>
        <taxon>Kinetoplastea</taxon>
        <taxon>Metakinetoplastina</taxon>
        <taxon>Trypanosomatida</taxon>
        <taxon>Trypanosomatidae</taxon>
        <taxon>Strigomonadinae</taxon>
        <taxon>Strigomonas</taxon>
    </lineage>
</organism>
<keyword evidence="10 13" id="KW-0067">ATP-binding</keyword>
<dbReference type="GO" id="GO:0005737">
    <property type="term" value="C:cytoplasm"/>
    <property type="evidence" value="ECO:0007669"/>
    <property type="project" value="UniProtKB-SubCell"/>
</dbReference>
<comment type="caution">
    <text evidence="16">The sequence shown here is derived from an EMBL/GenBank/DDBJ whole genome shotgun (WGS) entry which is preliminary data.</text>
</comment>
<dbReference type="Gene3D" id="1.10.510.10">
    <property type="entry name" value="Transferase(Phosphotransferase) domain 1"/>
    <property type="match status" value="2"/>
</dbReference>
<dbReference type="InterPro" id="IPR011009">
    <property type="entry name" value="Kinase-like_dom_sf"/>
</dbReference>
<dbReference type="PANTHER" id="PTHR24356:SF184">
    <property type="entry name" value="SERINE_THREONINE-PROTEIN KINASE TRICORNERED"/>
    <property type="match status" value="1"/>
</dbReference>